<dbReference type="AlphaFoldDB" id="A0AAD3YAX4"/>
<keyword evidence="4" id="KW-0813">Transport</keyword>
<dbReference type="InterPro" id="IPR048685">
    <property type="entry name" value="COG3_C"/>
</dbReference>
<accession>A0AAD3YAX4</accession>
<protein>
    <recommendedName>
        <fullName evidence="3">Conserved oligomeric Golgi complex subunit 3</fullName>
    </recommendedName>
    <alternativeName>
        <fullName evidence="8">Component of oligomeric Golgi complex 3</fullName>
    </alternativeName>
</protein>
<proteinExistence type="inferred from homology"/>
<organism evidence="12 13">
    <name type="scientific">Cutaneotrichosporon spelunceum</name>
    <dbReference type="NCBI Taxonomy" id="1672016"/>
    <lineage>
        <taxon>Eukaryota</taxon>
        <taxon>Fungi</taxon>
        <taxon>Dikarya</taxon>
        <taxon>Basidiomycota</taxon>
        <taxon>Agaricomycotina</taxon>
        <taxon>Tremellomycetes</taxon>
        <taxon>Trichosporonales</taxon>
        <taxon>Trichosporonaceae</taxon>
        <taxon>Cutaneotrichosporon</taxon>
    </lineage>
</organism>
<name>A0AAD3YAX4_9TREE</name>
<evidence type="ECO:0000256" key="1">
    <source>
        <dbReference type="ARBA" id="ARBA00004395"/>
    </source>
</evidence>
<keyword evidence="7" id="KW-0472">Membrane</keyword>
<dbReference type="InterPro" id="IPR048320">
    <property type="entry name" value="COG3_N"/>
</dbReference>
<dbReference type="GO" id="GO:0006886">
    <property type="term" value="P:intracellular protein transport"/>
    <property type="evidence" value="ECO:0007669"/>
    <property type="project" value="InterPro"/>
</dbReference>
<evidence type="ECO:0000256" key="2">
    <source>
        <dbReference type="ARBA" id="ARBA00009936"/>
    </source>
</evidence>
<evidence type="ECO:0000313" key="13">
    <source>
        <dbReference type="Proteomes" id="UP001222932"/>
    </source>
</evidence>
<keyword evidence="13" id="KW-1185">Reference proteome</keyword>
<keyword evidence="6" id="KW-0333">Golgi apparatus</keyword>
<feature type="compositionally biased region" description="Polar residues" evidence="9">
    <location>
        <begin position="17"/>
        <end position="27"/>
    </location>
</feature>
<evidence type="ECO:0000256" key="5">
    <source>
        <dbReference type="ARBA" id="ARBA00022927"/>
    </source>
</evidence>
<dbReference type="GO" id="GO:0006891">
    <property type="term" value="P:intra-Golgi vesicle-mediated transport"/>
    <property type="evidence" value="ECO:0007669"/>
    <property type="project" value="TreeGrafter"/>
</dbReference>
<feature type="compositionally biased region" description="Low complexity" evidence="9">
    <location>
        <begin position="507"/>
        <end position="519"/>
    </location>
</feature>
<comment type="similarity">
    <text evidence="2">Belongs to the COG3 family.</text>
</comment>
<dbReference type="Proteomes" id="UP001222932">
    <property type="component" value="Unassembled WGS sequence"/>
</dbReference>
<feature type="region of interest" description="Disordered" evidence="9">
    <location>
        <begin position="507"/>
        <end position="529"/>
    </location>
</feature>
<feature type="region of interest" description="Disordered" evidence="9">
    <location>
        <begin position="61"/>
        <end position="119"/>
    </location>
</feature>
<gene>
    <name evidence="12" type="primary">COG3</name>
    <name evidence="12" type="ORF">CspeluHIS016_0205490</name>
</gene>
<keyword evidence="5" id="KW-0653">Protein transport</keyword>
<evidence type="ECO:0000256" key="3">
    <source>
        <dbReference type="ARBA" id="ARBA00020976"/>
    </source>
</evidence>
<dbReference type="Pfam" id="PF04136">
    <property type="entry name" value="COG3_N"/>
    <property type="match status" value="1"/>
</dbReference>
<evidence type="ECO:0000256" key="7">
    <source>
        <dbReference type="ARBA" id="ARBA00023136"/>
    </source>
</evidence>
<evidence type="ECO:0000256" key="6">
    <source>
        <dbReference type="ARBA" id="ARBA00023034"/>
    </source>
</evidence>
<evidence type="ECO:0000256" key="9">
    <source>
        <dbReference type="SAM" id="MobiDB-lite"/>
    </source>
</evidence>
<feature type="domain" description="Conserved oligomeric Golgi complex subunit 3 N-terminal" evidence="10">
    <location>
        <begin position="151"/>
        <end position="294"/>
    </location>
</feature>
<evidence type="ECO:0000256" key="8">
    <source>
        <dbReference type="ARBA" id="ARBA00031339"/>
    </source>
</evidence>
<evidence type="ECO:0000259" key="11">
    <source>
        <dbReference type="Pfam" id="PF20671"/>
    </source>
</evidence>
<reference evidence="12" key="1">
    <citation type="journal article" date="2023" name="BMC Genomics">
        <title>Chromosome-level genome assemblies of Cutaneotrichosporon spp. (Trichosporonales, Basidiomycota) reveal imbalanced evolution between nucleotide sequences and chromosome synteny.</title>
        <authorList>
            <person name="Kobayashi Y."/>
            <person name="Kayamori A."/>
            <person name="Aoki K."/>
            <person name="Shiwa Y."/>
            <person name="Matsutani M."/>
            <person name="Fujita N."/>
            <person name="Sugita T."/>
            <person name="Iwasaki W."/>
            <person name="Tanaka N."/>
            <person name="Takashima M."/>
        </authorList>
    </citation>
    <scope>NUCLEOTIDE SEQUENCE</scope>
    <source>
        <strain evidence="12">HIS016</strain>
    </source>
</reference>
<feature type="region of interest" description="Disordered" evidence="9">
    <location>
        <begin position="1"/>
        <end position="37"/>
    </location>
</feature>
<dbReference type="GO" id="GO:0017119">
    <property type="term" value="C:Golgi transport complex"/>
    <property type="evidence" value="ECO:0007669"/>
    <property type="project" value="TreeGrafter"/>
</dbReference>
<comment type="caution">
    <text evidence="12">The sequence shown here is derived from an EMBL/GenBank/DDBJ whole genome shotgun (WGS) entry which is preliminary data.</text>
</comment>
<dbReference type="PANTHER" id="PTHR13302:SF8">
    <property type="entry name" value="CONSERVED OLIGOMERIC GOLGI COMPLEX SUBUNIT 3"/>
    <property type="match status" value="1"/>
</dbReference>
<dbReference type="InterPro" id="IPR007265">
    <property type="entry name" value="COG_su3"/>
</dbReference>
<dbReference type="GO" id="GO:0005801">
    <property type="term" value="C:cis-Golgi network"/>
    <property type="evidence" value="ECO:0007669"/>
    <property type="project" value="InterPro"/>
</dbReference>
<evidence type="ECO:0000256" key="4">
    <source>
        <dbReference type="ARBA" id="ARBA00022448"/>
    </source>
</evidence>
<evidence type="ECO:0000259" key="10">
    <source>
        <dbReference type="Pfam" id="PF04136"/>
    </source>
</evidence>
<dbReference type="GO" id="GO:0000139">
    <property type="term" value="C:Golgi membrane"/>
    <property type="evidence" value="ECO:0007669"/>
    <property type="project" value="UniProtKB-SubCell"/>
</dbReference>
<comment type="subcellular location">
    <subcellularLocation>
        <location evidence="1">Golgi apparatus membrane</location>
        <topology evidence="1">Peripheral membrane protein</topology>
    </subcellularLocation>
</comment>
<dbReference type="GO" id="GO:0007030">
    <property type="term" value="P:Golgi organization"/>
    <property type="evidence" value="ECO:0007669"/>
    <property type="project" value="TreeGrafter"/>
</dbReference>
<evidence type="ECO:0000313" key="12">
    <source>
        <dbReference type="EMBL" id="GMK55493.1"/>
    </source>
</evidence>
<feature type="domain" description="Conserved oligomeric Golgi complex subunit 3 C-terminal" evidence="11">
    <location>
        <begin position="317"/>
        <end position="700"/>
    </location>
</feature>
<sequence length="876" mass="97774">MSRPTTPGAFHLRRTPLPQSGAGSRTGTPLAPKPVISLEDWEARAPLSDDEVQSITLVKEHFGERPLPEKFSQADASRPGTPRNRQVDRITHSRTGSASGPPTSPGTPVPSGLSQGPLHPLAIVTPQEFHDHFAALALSAEHEQDSLYREHLAEISGLRDKCDGLIDLLREGEGQVGDMLKALEYVEERSENLRSACEDLLEEQTHLLTHTSEIAHRLGYFTFLDTAQRMLNNPGNELVLHPDFLPMVQRLDECISYLGENRDFKDSELYLIRYQQCMVRSMTLIRLHFIAAIKALGMEIGKRVGDKSQSETVMRGLIYNRFSSLSASLRPLIAELEQRISANKDDLPLILADCHTAYVSVRQALVGPRVAEEIARLDPMHSELVDLTRAGCSYLKQTCQDEFDLFKLFFFSGEAQLYGFLEGLCDHLYDHIRPRILHESSLTVLQEVCTVLQALMVQDIGDDDDPDEALIFTPSTIGGASPMMDRDDYFTGFSPISPKLSLRRISTARSSASGTRGSSYAQTPIPRKRRKPLTRLHTEILLKMVLQDAQTRLVFRAQALIQSDVQYYAAKTGDLDYPEKLQSEPAGQPLVRRTVNLSLDDDDDDEPALLSLPPPEAQETWYPTLRTTLSVLSCLYTYIDEVVFVDLAQEAVLTCRRSLSAAADMVGAKKDKAVDGRLFLVRHLLILKEMTGGLDLGRASRHRDWHGMTDFLRALMQNVSSLVGYGRGTARGDFAPDAKTDLDKELKRACEDLIERCTRAATAPLRIFIDRCTAHLSGNNGKLAEQEWAKPAAVTAVHDEFRKTAEEELVRFRRELMLYLQDEETVRVLIPPAQMSIVDTYRHFHDLVRSEYDFSTAAALSTPSAVSAQLEAPLGG</sequence>
<reference evidence="12" key="2">
    <citation type="submission" date="2023-06" db="EMBL/GenBank/DDBJ databases">
        <authorList>
            <person name="Kobayashi Y."/>
            <person name="Kayamori A."/>
            <person name="Aoki K."/>
            <person name="Shiwa Y."/>
            <person name="Fujita N."/>
            <person name="Sugita T."/>
            <person name="Iwasaki W."/>
            <person name="Tanaka N."/>
            <person name="Takashima M."/>
        </authorList>
    </citation>
    <scope>NUCLEOTIDE SEQUENCE</scope>
    <source>
        <strain evidence="12">HIS016</strain>
    </source>
</reference>
<dbReference type="EMBL" id="BTCM01000002">
    <property type="protein sequence ID" value="GMK55493.1"/>
    <property type="molecule type" value="Genomic_DNA"/>
</dbReference>
<dbReference type="PANTHER" id="PTHR13302">
    <property type="entry name" value="CONSERVED OLIGOMERIC GOLGI COMPLEX COMPONENT 3"/>
    <property type="match status" value="1"/>
</dbReference>
<dbReference type="Pfam" id="PF20671">
    <property type="entry name" value="COG3_C"/>
    <property type="match status" value="1"/>
</dbReference>